<feature type="domain" description="ABC transporter" evidence="2">
    <location>
        <begin position="293"/>
        <end position="497"/>
    </location>
</feature>
<dbReference type="GO" id="GO:0016887">
    <property type="term" value="F:ATP hydrolysis activity"/>
    <property type="evidence" value="ECO:0007669"/>
    <property type="project" value="InterPro"/>
</dbReference>
<dbReference type="PROSITE" id="PS50893">
    <property type="entry name" value="ABC_TRANSPORTER_2"/>
    <property type="match status" value="1"/>
</dbReference>
<sequence>FKMIQRMAGMPSWVYWLCHGIGDIILYACVVQICFAIVYFFDYVSSSQFNFQEKAALWRIFMSWLCWAGIPYSYLVSQVINAPEAGYGYYILIHFCLGKCNQCKLFFVVFTSRHYSEDNHLPVFPPIYNQLWILLACDLYENITKSLWENDTTGTASTDELKYVEEKVDFSDSFRTCCKKYCELAGTCLNKTTANLVNILFETDEDATLPGLHHDMWALLLNGLVCWVLVILVEKQLIQNVYSFFSYKLCGNLEKAVASRDTKTSDEPEDVKDEHQKVDYMVEVEGDVDSEVYLVQDVTKFYKYTKGLDHVYFSVPRNAITGLLGLPKSGKTTIIEVLTSQCSPSAGSYLLQYLTGAQMMTIMGRIRGLTSSNCEEHVAWWLEEFGLKDVANFKCENYRKGQKRRLCCAMSLIGDCDMTIFDEPTVFMDSLEQYLFWNIVKRLPANKRTVLFSSIDAEEVQRQSSKVLVLDSGVLVAVGQLTDIFKNNKQGMFLLIRYGFQAYRKYTNFQKKAKLDKLRDHIIQYLSPCALTDEQENLLIYHLKDVNMKLSRVYAVMEGAKVRFSSLLEHFQVSEPSLDDIVLQFHKSRNKRRDKSIVPVAADDKVNTSDSQKIPTLASTVGQWQ</sequence>
<gene>
    <name evidence="3" type="ORF">Ocin01_04884</name>
</gene>
<dbReference type="Gene3D" id="3.40.50.300">
    <property type="entry name" value="P-loop containing nucleotide triphosphate hydrolases"/>
    <property type="match status" value="1"/>
</dbReference>
<dbReference type="InterPro" id="IPR027417">
    <property type="entry name" value="P-loop_NTPase"/>
</dbReference>
<dbReference type="GO" id="GO:0140359">
    <property type="term" value="F:ABC-type transporter activity"/>
    <property type="evidence" value="ECO:0007669"/>
    <property type="project" value="InterPro"/>
</dbReference>
<evidence type="ECO:0000313" key="3">
    <source>
        <dbReference type="EMBL" id="ODN01816.1"/>
    </source>
</evidence>
<dbReference type="GO" id="GO:0016020">
    <property type="term" value="C:membrane"/>
    <property type="evidence" value="ECO:0007669"/>
    <property type="project" value="InterPro"/>
</dbReference>
<keyword evidence="4" id="KW-1185">Reference proteome</keyword>
<comment type="caution">
    <text evidence="3">The sequence shown here is derived from an EMBL/GenBank/DDBJ whole genome shotgun (WGS) entry which is preliminary data.</text>
</comment>
<keyword evidence="3" id="KW-0067">ATP-binding</keyword>
<dbReference type="STRING" id="48709.A0A1D2NA09"/>
<evidence type="ECO:0000313" key="4">
    <source>
        <dbReference type="Proteomes" id="UP000094527"/>
    </source>
</evidence>
<feature type="transmembrane region" description="Helical" evidence="1">
    <location>
        <begin position="87"/>
        <end position="110"/>
    </location>
</feature>
<keyword evidence="1" id="KW-0472">Membrane</keyword>
<keyword evidence="1" id="KW-0812">Transmembrane</keyword>
<dbReference type="EMBL" id="LJIJ01000138">
    <property type="protein sequence ID" value="ODN01816.1"/>
    <property type="molecule type" value="Genomic_DNA"/>
</dbReference>
<dbReference type="OMA" id="WGIRRNP"/>
<keyword evidence="3" id="KW-0547">Nucleotide-binding</keyword>
<evidence type="ECO:0000256" key="1">
    <source>
        <dbReference type="SAM" id="Phobius"/>
    </source>
</evidence>
<dbReference type="GO" id="GO:0005319">
    <property type="term" value="F:lipid transporter activity"/>
    <property type="evidence" value="ECO:0007669"/>
    <property type="project" value="TreeGrafter"/>
</dbReference>
<dbReference type="SUPFAM" id="SSF52540">
    <property type="entry name" value="P-loop containing nucleoside triphosphate hydrolases"/>
    <property type="match status" value="1"/>
</dbReference>
<dbReference type="PANTHER" id="PTHR19229:SF250">
    <property type="entry name" value="ABC TRANSPORTER DOMAIN-CONTAINING PROTEIN-RELATED"/>
    <property type="match status" value="1"/>
</dbReference>
<feature type="transmembrane region" description="Helical" evidence="1">
    <location>
        <begin position="24"/>
        <end position="44"/>
    </location>
</feature>
<dbReference type="GO" id="GO:0005524">
    <property type="term" value="F:ATP binding"/>
    <property type="evidence" value="ECO:0007669"/>
    <property type="project" value="UniProtKB-KW"/>
</dbReference>
<dbReference type="Pfam" id="PF00005">
    <property type="entry name" value="ABC_tran"/>
    <property type="match status" value="1"/>
</dbReference>
<evidence type="ECO:0000259" key="2">
    <source>
        <dbReference type="PROSITE" id="PS50893"/>
    </source>
</evidence>
<feature type="transmembrane region" description="Helical" evidence="1">
    <location>
        <begin position="56"/>
        <end position="75"/>
    </location>
</feature>
<accession>A0A1D2NA09</accession>
<dbReference type="OrthoDB" id="8061355at2759"/>
<dbReference type="InterPro" id="IPR003439">
    <property type="entry name" value="ABC_transporter-like_ATP-bd"/>
</dbReference>
<feature type="non-terminal residue" evidence="3">
    <location>
        <position position="1"/>
    </location>
</feature>
<dbReference type="PANTHER" id="PTHR19229">
    <property type="entry name" value="ATP-BINDING CASSETTE TRANSPORTER SUBFAMILY A ABCA"/>
    <property type="match status" value="1"/>
</dbReference>
<organism evidence="3 4">
    <name type="scientific">Orchesella cincta</name>
    <name type="common">Springtail</name>
    <name type="synonym">Podura cincta</name>
    <dbReference type="NCBI Taxonomy" id="48709"/>
    <lineage>
        <taxon>Eukaryota</taxon>
        <taxon>Metazoa</taxon>
        <taxon>Ecdysozoa</taxon>
        <taxon>Arthropoda</taxon>
        <taxon>Hexapoda</taxon>
        <taxon>Collembola</taxon>
        <taxon>Entomobryomorpha</taxon>
        <taxon>Entomobryoidea</taxon>
        <taxon>Orchesellidae</taxon>
        <taxon>Orchesellinae</taxon>
        <taxon>Orchesella</taxon>
    </lineage>
</organism>
<keyword evidence="1" id="KW-1133">Transmembrane helix</keyword>
<name>A0A1D2NA09_ORCCI</name>
<reference evidence="3 4" key="1">
    <citation type="journal article" date="2016" name="Genome Biol. Evol.">
        <title>Gene Family Evolution Reflects Adaptation to Soil Environmental Stressors in the Genome of the Collembolan Orchesella cincta.</title>
        <authorList>
            <person name="Faddeeva-Vakhrusheva A."/>
            <person name="Derks M.F."/>
            <person name="Anvar S.Y."/>
            <person name="Agamennone V."/>
            <person name="Suring W."/>
            <person name="Smit S."/>
            <person name="van Straalen N.M."/>
            <person name="Roelofs D."/>
        </authorList>
    </citation>
    <scope>NUCLEOTIDE SEQUENCE [LARGE SCALE GENOMIC DNA]</scope>
    <source>
        <tissue evidence="3">Mixed pool</tissue>
    </source>
</reference>
<proteinExistence type="predicted"/>
<dbReference type="Proteomes" id="UP000094527">
    <property type="component" value="Unassembled WGS sequence"/>
</dbReference>
<protein>
    <submittedName>
        <fullName evidence="3">ATP-binding cassette sub-family A member 1</fullName>
    </submittedName>
</protein>
<dbReference type="InterPro" id="IPR026082">
    <property type="entry name" value="ABCA"/>
</dbReference>
<dbReference type="AlphaFoldDB" id="A0A1D2NA09"/>